<keyword evidence="5" id="KW-0328">Glycosyltransferase</keyword>
<gene>
    <name evidence="7" type="ORF">Tsubulata_050614</name>
</gene>
<reference evidence="7" key="2">
    <citation type="journal article" date="2023" name="Plants (Basel)">
        <title>Annotation of the Turnera subulata (Passifloraceae) Draft Genome Reveals the S-Locus Evolved after the Divergence of Turneroideae from Passifloroideae in a Stepwise Manner.</title>
        <authorList>
            <person name="Henning P.M."/>
            <person name="Roalson E.H."/>
            <person name="Mir W."/>
            <person name="McCubbin A.G."/>
            <person name="Shore J.S."/>
        </authorList>
    </citation>
    <scope>NUCLEOTIDE SEQUENCE</scope>
    <source>
        <strain evidence="7">F60SS</strain>
    </source>
</reference>
<dbReference type="AlphaFoldDB" id="A0A9Q0GAG3"/>
<accession>A0A9Q0GAG3</accession>
<dbReference type="Proteomes" id="UP001141552">
    <property type="component" value="Unassembled WGS sequence"/>
</dbReference>
<dbReference type="FunFam" id="3.40.50.2000:FF:000060">
    <property type="entry name" value="Glycosyltransferase"/>
    <property type="match status" value="1"/>
</dbReference>
<keyword evidence="3 5" id="KW-0808">Transferase</keyword>
<evidence type="ECO:0000313" key="8">
    <source>
        <dbReference type="Proteomes" id="UP001141552"/>
    </source>
</evidence>
<evidence type="ECO:0000256" key="2">
    <source>
        <dbReference type="ARBA" id="ARBA00009995"/>
    </source>
</evidence>
<dbReference type="GO" id="GO:1901137">
    <property type="term" value="P:carbohydrate derivative biosynthetic process"/>
    <property type="evidence" value="ECO:0007669"/>
    <property type="project" value="UniProtKB-ARBA"/>
</dbReference>
<name>A0A9Q0GAG3_9ROSI</name>
<comment type="caution">
    <text evidence="7">The sequence shown here is derived from an EMBL/GenBank/DDBJ whole genome shotgun (WGS) entry which is preliminary data.</text>
</comment>
<dbReference type="PANTHER" id="PTHR48044:SF29">
    <property type="entry name" value="GLYCOSYLTRANSFERASE"/>
    <property type="match status" value="1"/>
</dbReference>
<dbReference type="GO" id="GO:0047213">
    <property type="term" value="F:anthocyanidin 3-O-glucosyltransferase activity"/>
    <property type="evidence" value="ECO:0007669"/>
    <property type="project" value="UniProtKB-EC"/>
</dbReference>
<dbReference type="CDD" id="cd03784">
    <property type="entry name" value="GT1_Gtf-like"/>
    <property type="match status" value="1"/>
</dbReference>
<evidence type="ECO:0000256" key="5">
    <source>
        <dbReference type="RuleBase" id="RU003718"/>
    </source>
</evidence>
<dbReference type="Pfam" id="PF00201">
    <property type="entry name" value="UDPGT"/>
    <property type="match status" value="1"/>
</dbReference>
<evidence type="ECO:0000256" key="3">
    <source>
        <dbReference type="ARBA" id="ARBA00022679"/>
    </source>
</evidence>
<dbReference type="PANTHER" id="PTHR48044">
    <property type="entry name" value="GLYCOSYLTRANSFERASE"/>
    <property type="match status" value="1"/>
</dbReference>
<sequence length="441" mass="49247">MDSQNNSSSGIRVLMFPWLAHGHVTPFLELAKKLSKRNIFVYLCSTSINLDPIKEKLPREVKFPSIELVELHLPSLPDLPPHYHTTKGLPPHLHKTLAKAFDMASPDFHRILTSLKPDLLITDFQPWALASALSLNIPVVGLMLGSSIFVVDALKKVTGASFPLRCNYLRDYPNNHDLTLGDRILQSCERSSTILLVRGFKDIEARYLDELSVLTSKKIVPVGPLVQDPSDEEDGNDAEAGRIIEWLDKKESSSVVFISFGSENYLSNEDREALAQALLLSKVSFIWVLRSPKGEKLNLKEALPGGFLEMVGERGLIVEDWAPQKKILSHPSTGGFVSHCGWNSVLESLSFGVPIIGMPFVFDQPINARLVEDVGVGLEIKRDKNGRLRGKEVERLINEVVMDKNGEEMRKKAKDISRCLREEAEKWIDVAVAQLINLCGK</sequence>
<dbReference type="EMBL" id="JAKUCV010001693">
    <property type="protein sequence ID" value="KAJ4845375.1"/>
    <property type="molecule type" value="Genomic_DNA"/>
</dbReference>
<evidence type="ECO:0000256" key="4">
    <source>
        <dbReference type="ARBA" id="ARBA00047606"/>
    </source>
</evidence>
<dbReference type="OrthoDB" id="5835829at2759"/>
<evidence type="ECO:0000313" key="7">
    <source>
        <dbReference type="EMBL" id="KAJ4845375.1"/>
    </source>
</evidence>
<proteinExistence type="inferred from homology"/>
<dbReference type="InterPro" id="IPR002213">
    <property type="entry name" value="UDP_glucos_trans"/>
</dbReference>
<dbReference type="PROSITE" id="PS00375">
    <property type="entry name" value="UDPGT"/>
    <property type="match status" value="1"/>
</dbReference>
<evidence type="ECO:0000256" key="6">
    <source>
        <dbReference type="RuleBase" id="RU362057"/>
    </source>
</evidence>
<comment type="pathway">
    <text evidence="1">Pigment biosynthesis; anthocyanin biosynthesis.</text>
</comment>
<keyword evidence="8" id="KW-1185">Reference proteome</keyword>
<dbReference type="EC" id="2.4.1.-" evidence="6"/>
<protein>
    <recommendedName>
        <fullName evidence="6">Glycosyltransferase</fullName>
        <ecNumber evidence="6">2.4.1.-</ecNumber>
    </recommendedName>
</protein>
<dbReference type="InterPro" id="IPR035595">
    <property type="entry name" value="UDP_glycos_trans_CS"/>
</dbReference>
<organism evidence="7 8">
    <name type="scientific">Turnera subulata</name>
    <dbReference type="NCBI Taxonomy" id="218843"/>
    <lineage>
        <taxon>Eukaryota</taxon>
        <taxon>Viridiplantae</taxon>
        <taxon>Streptophyta</taxon>
        <taxon>Embryophyta</taxon>
        <taxon>Tracheophyta</taxon>
        <taxon>Spermatophyta</taxon>
        <taxon>Magnoliopsida</taxon>
        <taxon>eudicotyledons</taxon>
        <taxon>Gunneridae</taxon>
        <taxon>Pentapetalae</taxon>
        <taxon>rosids</taxon>
        <taxon>fabids</taxon>
        <taxon>Malpighiales</taxon>
        <taxon>Passifloraceae</taxon>
        <taxon>Turnera</taxon>
    </lineage>
</organism>
<evidence type="ECO:0000256" key="1">
    <source>
        <dbReference type="ARBA" id="ARBA00004935"/>
    </source>
</evidence>
<comment type="catalytic activity">
    <reaction evidence="4">
        <text>an anthocyanidin + UDP-alpha-D-glucose + H(+) = an anthocyanidin 3-O-beta-D-glucoside + UDP</text>
        <dbReference type="Rhea" id="RHEA:20093"/>
        <dbReference type="ChEBI" id="CHEBI:15378"/>
        <dbReference type="ChEBI" id="CHEBI:16307"/>
        <dbReference type="ChEBI" id="CHEBI:58223"/>
        <dbReference type="ChEBI" id="CHEBI:58885"/>
        <dbReference type="ChEBI" id="CHEBI:143576"/>
        <dbReference type="EC" id="2.4.1.115"/>
    </reaction>
</comment>
<dbReference type="Gene3D" id="3.40.50.2000">
    <property type="entry name" value="Glycogen Phosphorylase B"/>
    <property type="match status" value="2"/>
</dbReference>
<comment type="similarity">
    <text evidence="2 5">Belongs to the UDP-glycosyltransferase family.</text>
</comment>
<reference evidence="7" key="1">
    <citation type="submission" date="2022-02" db="EMBL/GenBank/DDBJ databases">
        <authorList>
            <person name="Henning P.M."/>
            <person name="McCubbin A.G."/>
            <person name="Shore J.S."/>
        </authorList>
    </citation>
    <scope>NUCLEOTIDE SEQUENCE</scope>
    <source>
        <strain evidence="7">F60SS</strain>
        <tissue evidence="7">Leaves</tissue>
    </source>
</reference>
<dbReference type="SUPFAM" id="SSF53756">
    <property type="entry name" value="UDP-Glycosyltransferase/glycogen phosphorylase"/>
    <property type="match status" value="1"/>
</dbReference>